<accession>A0ABV1V3H3</accession>
<name>A0ABV1V3H3_9ACTN</name>
<comment type="caution">
    <text evidence="1">The sequence shown here is derived from an EMBL/GenBank/DDBJ whole genome shotgun (WGS) entry which is preliminary data.</text>
</comment>
<evidence type="ECO:0000313" key="1">
    <source>
        <dbReference type="EMBL" id="MER6617582.1"/>
    </source>
</evidence>
<protein>
    <submittedName>
        <fullName evidence="1">Uncharacterized protein</fullName>
    </submittedName>
</protein>
<sequence>MQGALDFALHVVADRVSGFGRQLPGLPGEFTDQAVLLAAERARP</sequence>
<keyword evidence="2" id="KW-1185">Reference proteome</keyword>
<dbReference type="RefSeq" id="WP_351978642.1">
    <property type="nucleotide sequence ID" value="NZ_JBEPBX010000040.1"/>
</dbReference>
<reference evidence="1 2" key="1">
    <citation type="submission" date="2024-06" db="EMBL/GenBank/DDBJ databases">
        <title>The Natural Products Discovery Center: Release of the First 8490 Sequenced Strains for Exploring Actinobacteria Biosynthetic Diversity.</title>
        <authorList>
            <person name="Kalkreuter E."/>
            <person name="Kautsar S.A."/>
            <person name="Yang D."/>
            <person name="Bader C.D."/>
            <person name="Teijaro C.N."/>
            <person name="Fluegel L."/>
            <person name="Davis C.M."/>
            <person name="Simpson J.R."/>
            <person name="Lauterbach L."/>
            <person name="Steele A.D."/>
            <person name="Gui C."/>
            <person name="Meng S."/>
            <person name="Li G."/>
            <person name="Viehrig K."/>
            <person name="Ye F."/>
            <person name="Su P."/>
            <person name="Kiefer A.F."/>
            <person name="Nichols A."/>
            <person name="Cepeda A.J."/>
            <person name="Yan W."/>
            <person name="Fan B."/>
            <person name="Jiang Y."/>
            <person name="Adhikari A."/>
            <person name="Zheng C.-J."/>
            <person name="Schuster L."/>
            <person name="Cowan T.M."/>
            <person name="Smanski M.J."/>
            <person name="Chevrette M.G."/>
            <person name="De Carvalho L.P.S."/>
            <person name="Shen B."/>
        </authorList>
    </citation>
    <scope>NUCLEOTIDE SEQUENCE [LARGE SCALE GENOMIC DNA]</scope>
    <source>
        <strain evidence="1 2">NPDC000837</strain>
    </source>
</reference>
<proteinExistence type="predicted"/>
<dbReference type="Proteomes" id="UP001445472">
    <property type="component" value="Unassembled WGS sequence"/>
</dbReference>
<gene>
    <name evidence="1" type="ORF">ABT276_30535</name>
</gene>
<organism evidence="1 2">
    <name type="scientific">Streptomyces xantholiticus</name>
    <dbReference type="NCBI Taxonomy" id="68285"/>
    <lineage>
        <taxon>Bacteria</taxon>
        <taxon>Bacillati</taxon>
        <taxon>Actinomycetota</taxon>
        <taxon>Actinomycetes</taxon>
        <taxon>Kitasatosporales</taxon>
        <taxon>Streptomycetaceae</taxon>
        <taxon>Streptomyces</taxon>
    </lineage>
</organism>
<dbReference type="EMBL" id="JBEPBX010000040">
    <property type="protein sequence ID" value="MER6617582.1"/>
    <property type="molecule type" value="Genomic_DNA"/>
</dbReference>
<evidence type="ECO:0000313" key="2">
    <source>
        <dbReference type="Proteomes" id="UP001445472"/>
    </source>
</evidence>